<evidence type="ECO:0000313" key="2">
    <source>
        <dbReference type="Proteomes" id="UP000222310"/>
    </source>
</evidence>
<comment type="caution">
    <text evidence="1">The sequence shown here is derived from an EMBL/GenBank/DDBJ whole genome shotgun (WGS) entry which is preliminary data.</text>
</comment>
<dbReference type="EMBL" id="LAHD01000176">
    <property type="protein sequence ID" value="PHJ93876.1"/>
    <property type="molecule type" value="Genomic_DNA"/>
</dbReference>
<evidence type="ECO:0000313" key="1">
    <source>
        <dbReference type="EMBL" id="PHJ93876.1"/>
    </source>
</evidence>
<protein>
    <submittedName>
        <fullName evidence="1">Uncharacterized protein</fullName>
    </submittedName>
</protein>
<name>A0A9Q5Z546_NOSLI</name>
<dbReference type="AlphaFoldDB" id="A0A9Q5Z546"/>
<dbReference type="Proteomes" id="UP000222310">
    <property type="component" value="Unassembled WGS sequence"/>
</dbReference>
<gene>
    <name evidence="1" type="ORF">VF08_34665</name>
</gene>
<reference evidence="1 2" key="1">
    <citation type="submission" date="2015-02" db="EMBL/GenBank/DDBJ databases">
        <title>Nostoc linckia genome annotation.</title>
        <authorList>
            <person name="Zhou Z."/>
        </authorList>
    </citation>
    <scope>NUCLEOTIDE SEQUENCE [LARGE SCALE GENOMIC DNA]</scope>
    <source>
        <strain evidence="2">z8</strain>
    </source>
</reference>
<sequence length="59" mass="6583">RIRMVFWLLGEGRCPFNREAWALACSERNFGEAVSCDSDILGGKKGVSCETVLNNTIFN</sequence>
<accession>A0A9Q5Z546</accession>
<organism evidence="1 2">
    <name type="scientific">Nostoc linckia z8</name>
    <dbReference type="NCBI Taxonomy" id="1628746"/>
    <lineage>
        <taxon>Bacteria</taxon>
        <taxon>Bacillati</taxon>
        <taxon>Cyanobacteriota</taxon>
        <taxon>Cyanophyceae</taxon>
        <taxon>Nostocales</taxon>
        <taxon>Nostocaceae</taxon>
        <taxon>Nostoc</taxon>
    </lineage>
</organism>
<proteinExistence type="predicted"/>
<feature type="non-terminal residue" evidence="1">
    <location>
        <position position="1"/>
    </location>
</feature>